<dbReference type="OrthoDB" id="657291at2"/>
<name>A0A1G1TAL1_9BACT</name>
<dbReference type="AlphaFoldDB" id="A0A1G1TAL1"/>
<comment type="caution">
    <text evidence="1">The sequence shown here is derived from an EMBL/GenBank/DDBJ whole genome shotgun (WGS) entry which is preliminary data.</text>
</comment>
<evidence type="ECO:0000313" key="2">
    <source>
        <dbReference type="Proteomes" id="UP000176294"/>
    </source>
</evidence>
<dbReference type="Proteomes" id="UP000176294">
    <property type="component" value="Unassembled WGS sequence"/>
</dbReference>
<dbReference type="RefSeq" id="WP_070725445.1">
    <property type="nucleotide sequence ID" value="NZ_MDZB01000073.1"/>
</dbReference>
<dbReference type="EMBL" id="MDZB01000073">
    <property type="protein sequence ID" value="OGX87910.1"/>
    <property type="molecule type" value="Genomic_DNA"/>
</dbReference>
<reference evidence="1 2" key="1">
    <citation type="submission" date="2016-08" db="EMBL/GenBank/DDBJ databases">
        <title>Hymenobacter coccineus sp. nov., Hymenobacter lapidarius sp. nov. and Hymenobacter glacialis sp. nov., isolated from Antarctic soil.</title>
        <authorList>
            <person name="Sedlacek I."/>
            <person name="Kralova S."/>
            <person name="Kyrova K."/>
            <person name="Maslanova I."/>
            <person name="Stankova E."/>
            <person name="Vrbovska V."/>
            <person name="Nemec M."/>
            <person name="Bartak M."/>
            <person name="Svec P."/>
            <person name="Busse H.-J."/>
            <person name="Pantucek R."/>
        </authorList>
    </citation>
    <scope>NUCLEOTIDE SEQUENCE [LARGE SCALE GENOMIC DNA]</scope>
    <source>
        <strain evidence="1 2">CCM 8643</strain>
    </source>
</reference>
<organism evidence="1 2">
    <name type="scientific">Hymenobacter lapidarius</name>
    <dbReference type="NCBI Taxonomy" id="1908237"/>
    <lineage>
        <taxon>Bacteria</taxon>
        <taxon>Pseudomonadati</taxon>
        <taxon>Bacteroidota</taxon>
        <taxon>Cytophagia</taxon>
        <taxon>Cytophagales</taxon>
        <taxon>Hymenobacteraceae</taxon>
        <taxon>Hymenobacter</taxon>
    </lineage>
</organism>
<evidence type="ECO:0008006" key="3">
    <source>
        <dbReference type="Google" id="ProtNLM"/>
    </source>
</evidence>
<keyword evidence="2" id="KW-1185">Reference proteome</keyword>
<evidence type="ECO:0000313" key="1">
    <source>
        <dbReference type="EMBL" id="OGX87910.1"/>
    </source>
</evidence>
<gene>
    <name evidence="1" type="ORF">BEN47_10290</name>
</gene>
<protein>
    <recommendedName>
        <fullName evidence="3">DUF2268 domain-containing protein</fullName>
    </recommendedName>
</protein>
<sequence length="308" mass="34918">MWQEFLEIPGNKIYVRGIYSAADLVRYRKAIEVVYMPRHDSLLQAKLKHKVWYYVMVNDYKGGEPEYRSYVASLTKNSVAVDLMYQYAYPQLPPARRTKVAKLNLYYAAVGNDATSQEAGIFYSLRAVLDANEVKRGLMEGHEMYHQLQPGRDFGPIAADDEGLLQIMLSMQNAGISDQIDKPLTLAQPDDSRDIREWALTPAPTFIHRMDSAIQARARGGAVATGRWHRQLSDGSNGHMPGFFMSSAIARNGYNKSMLAQSDNPFAFVLLYQKAAKKGKTPLSRFSNATIHYLKELERKYIRPQPVN</sequence>
<accession>A0A1G1TAL1</accession>
<dbReference type="Pfam" id="PF18958">
    <property type="entry name" value="DUF5700"/>
    <property type="match status" value="1"/>
</dbReference>
<proteinExistence type="predicted"/>
<dbReference type="STRING" id="1908237.BEN47_10290"/>
<dbReference type="InterPro" id="IPR043754">
    <property type="entry name" value="DUF5700"/>
</dbReference>